<feature type="domain" description="PKD" evidence="3">
    <location>
        <begin position="1050"/>
        <end position="1136"/>
    </location>
</feature>
<dbReference type="GO" id="GO:0016020">
    <property type="term" value="C:membrane"/>
    <property type="evidence" value="ECO:0007669"/>
    <property type="project" value="TreeGrafter"/>
</dbReference>
<feature type="signal peptide" evidence="2">
    <location>
        <begin position="1"/>
        <end position="24"/>
    </location>
</feature>
<dbReference type="InterPro" id="IPR013783">
    <property type="entry name" value="Ig-like_fold"/>
</dbReference>
<feature type="chain" id="PRO_5012893218" evidence="2">
    <location>
        <begin position="25"/>
        <end position="1238"/>
    </location>
</feature>
<dbReference type="OrthoDB" id="480426at2"/>
<dbReference type="InterPro" id="IPR035940">
    <property type="entry name" value="CAP_sf"/>
</dbReference>
<dbReference type="SMART" id="SM00089">
    <property type="entry name" value="PKD"/>
    <property type="match status" value="5"/>
</dbReference>
<evidence type="ECO:0000259" key="3">
    <source>
        <dbReference type="PROSITE" id="PS50093"/>
    </source>
</evidence>
<name>A0A1Y6CYJ2_9GAMM</name>
<evidence type="ECO:0000313" key="4">
    <source>
        <dbReference type="EMBL" id="SMF93392.1"/>
    </source>
</evidence>
<dbReference type="STRING" id="1760988.SAMN02949497_0673"/>
<accession>A0A1Y6CYJ2</accession>
<dbReference type="CDD" id="cd00146">
    <property type="entry name" value="PKD"/>
    <property type="match status" value="3"/>
</dbReference>
<dbReference type="InterPro" id="IPR000601">
    <property type="entry name" value="PKD_dom"/>
</dbReference>
<feature type="compositionally biased region" description="Polar residues" evidence="1">
    <location>
        <begin position="881"/>
        <end position="890"/>
    </location>
</feature>
<dbReference type="Gene3D" id="2.60.40.10">
    <property type="entry name" value="Immunoglobulins"/>
    <property type="match status" value="6"/>
</dbReference>
<dbReference type="PANTHER" id="PTHR46182:SF2">
    <property type="entry name" value="FI19480P1"/>
    <property type="match status" value="1"/>
</dbReference>
<dbReference type="SUPFAM" id="SSF55797">
    <property type="entry name" value="PR-1-like"/>
    <property type="match status" value="1"/>
</dbReference>
<keyword evidence="5" id="KW-1185">Reference proteome</keyword>
<dbReference type="RefSeq" id="WP_085209931.1">
    <property type="nucleotide sequence ID" value="NZ_FXAM01000001.1"/>
</dbReference>
<keyword evidence="2" id="KW-0732">Signal</keyword>
<dbReference type="InterPro" id="IPR014044">
    <property type="entry name" value="CAP_dom"/>
</dbReference>
<dbReference type="SUPFAM" id="SSF49299">
    <property type="entry name" value="PKD domain"/>
    <property type="match status" value="5"/>
</dbReference>
<sequence>MQPIRARIAPVLWSFSLLYNAAGAATPPLTVETSHREETRNFFNALFFASEDVAMGWTGGSIAGCQAGTTSAEFQAASLLRINLFRALAGVPASIVLDDAFSAQAQQAALMMSAKNALSHTPAAPWPCLTTTGTEAAAKSNLSLGHAGPAAVFGQMQDQGGNNAAVGHRRWLLYPQTQAMGVGDVAGDGTSAHESANAVWVQDGHFGDPRPATRHDFVAWPPPGFIPYPLMFPRWSLSYPKADFSQAQASVVRDGVKLPVSQESVASGSGENTLVFKPSDPAIGDPTPAPASDIRFDVTVEKVKLDGAELPPFTYSMTLFDPAGYGTDTVLADVSGPEHPVAGQAAVYDILGSVPGADGYEWLQAPPNPYATVQSAESGVDPDMLAQTTVGYNPVTGEFAAEGSHAYVLRHFRPEAQTLTLKKLFLPGAAAKLNFQSRLGRASAFEVAKVQYSLDGGQAWHDLYAQAGQQDGSVPVENGFSPRSIDLDSLAGRPLRLRFRYDLVAPGAGAFTTPSSGDAVGWYIDAVALEDVEALEPVAVATAEAGPGFTFTGAAPGALVLAGRGSLSGQPLEWGPVKAVWVFSSAANQTPVADAGPAQTATVNTLVTLDGSHSLDPDHSPANLHYQWIQQSGPNAPLAAANTAHPSFTPTATGTYVFALKVDDTQATSAAATVAIKVIPPNQAPIADAGPDQQGVVDKPVTLDGAASHDPDNGPKSLVYLWQQDAGPIAIKLDPVAQPSFATQVAGSYAFHLKVNDGALDSAVDMVNVTIRESDQAPTANAGPDRSVVLGSTVTLDGGQSRDPDNGPSPLSYAWDAPNGVVLSGANTAHPSFKPAQLGTYGFRLTVSDGVAAYKSSDTVTITVTNAAPVANAGPDRSVPLGSTVTLDGSQSRDPDNAPNPLKYLWEAPPGSNIALTGADTAHPSFKADKTGAFEFGLTIDDGNQKNFDTVKISVTNAAPVANAGPDQSVLLGSTVILDGSQSRDPDNVPGPLQYQWQAPQGSGLALSGADTAHPSFTPTQPGSYEFGLIVTDGNLQNFDKVIVVVTNQTPVANAGPDIGAETGATVTLDGSASADPDHAPGPLAYHWLVPTGIVLNGSETAHPSFVPNEPGTYSFGLVVDDGAAQSATDAVTVTVAPPPPLRLLSPQPGDNLRAKQKQAVTWQSNGIAGSVKLTLSLSKNGVKWTKLATPKNTGRYTWKVTKAQAGAAVRLRLCAPARLPLSGPRCDETDGSFTVSR</sequence>
<dbReference type="InterPro" id="IPR035986">
    <property type="entry name" value="PKD_dom_sf"/>
</dbReference>
<evidence type="ECO:0000313" key="5">
    <source>
        <dbReference type="Proteomes" id="UP000192923"/>
    </source>
</evidence>
<evidence type="ECO:0000256" key="2">
    <source>
        <dbReference type="SAM" id="SignalP"/>
    </source>
</evidence>
<reference evidence="4 5" key="1">
    <citation type="submission" date="2016-12" db="EMBL/GenBank/DDBJ databases">
        <authorList>
            <person name="Song W.-J."/>
            <person name="Kurnit D.M."/>
        </authorList>
    </citation>
    <scope>NUCLEOTIDE SEQUENCE [LARGE SCALE GENOMIC DNA]</scope>
    <source>
        <strain evidence="4 5">175</strain>
    </source>
</reference>
<dbReference type="PROSITE" id="PS50093">
    <property type="entry name" value="PKD"/>
    <property type="match status" value="2"/>
</dbReference>
<dbReference type="Pfam" id="PF00188">
    <property type="entry name" value="CAP"/>
    <property type="match status" value="1"/>
</dbReference>
<dbReference type="Proteomes" id="UP000192923">
    <property type="component" value="Unassembled WGS sequence"/>
</dbReference>
<dbReference type="InterPro" id="IPR022409">
    <property type="entry name" value="PKD/Chitinase_dom"/>
</dbReference>
<feature type="region of interest" description="Disordered" evidence="1">
    <location>
        <begin position="871"/>
        <end position="901"/>
    </location>
</feature>
<dbReference type="PANTHER" id="PTHR46182">
    <property type="entry name" value="FI19480P1"/>
    <property type="match status" value="1"/>
</dbReference>
<dbReference type="GO" id="GO:0031410">
    <property type="term" value="C:cytoplasmic vesicle"/>
    <property type="evidence" value="ECO:0007669"/>
    <property type="project" value="TreeGrafter"/>
</dbReference>
<dbReference type="AlphaFoldDB" id="A0A1Y6CYJ2"/>
<gene>
    <name evidence="4" type="ORF">SAMN02949497_0673</name>
</gene>
<organism evidence="4 5">
    <name type="scientific">Methylomagnum ishizawai</name>
    <dbReference type="NCBI Taxonomy" id="1760988"/>
    <lineage>
        <taxon>Bacteria</taxon>
        <taxon>Pseudomonadati</taxon>
        <taxon>Pseudomonadota</taxon>
        <taxon>Gammaproteobacteria</taxon>
        <taxon>Methylococcales</taxon>
        <taxon>Methylococcaceae</taxon>
        <taxon>Methylomagnum</taxon>
    </lineage>
</organism>
<dbReference type="Gene3D" id="3.40.33.10">
    <property type="entry name" value="CAP"/>
    <property type="match status" value="1"/>
</dbReference>
<evidence type="ECO:0000256" key="1">
    <source>
        <dbReference type="SAM" id="MobiDB-lite"/>
    </source>
</evidence>
<dbReference type="EMBL" id="FXAM01000001">
    <property type="protein sequence ID" value="SMF93392.1"/>
    <property type="molecule type" value="Genomic_DNA"/>
</dbReference>
<protein>
    <submittedName>
        <fullName evidence="4">PKD repeat-containing protein</fullName>
    </submittedName>
</protein>
<dbReference type="Pfam" id="PF22352">
    <property type="entry name" value="K319L-like_PKD"/>
    <property type="match status" value="6"/>
</dbReference>
<proteinExistence type="predicted"/>
<dbReference type="InterPro" id="IPR029865">
    <property type="entry name" value="KIAA0319-like"/>
</dbReference>
<feature type="domain" description="PKD" evidence="3">
    <location>
        <begin position="777"/>
        <end position="869"/>
    </location>
</feature>